<evidence type="ECO:0008006" key="4">
    <source>
        <dbReference type="Google" id="ProtNLM"/>
    </source>
</evidence>
<keyword evidence="2" id="KW-0677">Repeat</keyword>
<dbReference type="EMBL" id="DTMQ01000011">
    <property type="protein sequence ID" value="HGE98800.1"/>
    <property type="molecule type" value="Genomic_DNA"/>
</dbReference>
<dbReference type="PANTHER" id="PTHR45632">
    <property type="entry name" value="LD33804P"/>
    <property type="match status" value="1"/>
</dbReference>
<dbReference type="Gene3D" id="2.120.10.80">
    <property type="entry name" value="Kelch-type beta propeller"/>
    <property type="match status" value="2"/>
</dbReference>
<dbReference type="AlphaFoldDB" id="A0A7C3Z172"/>
<protein>
    <recommendedName>
        <fullName evidence="4">T9SS type A sorting domain-containing protein</fullName>
    </recommendedName>
</protein>
<dbReference type="SMART" id="SM00612">
    <property type="entry name" value="Kelch"/>
    <property type="match status" value="3"/>
</dbReference>
<dbReference type="SUPFAM" id="SSF117281">
    <property type="entry name" value="Kelch motif"/>
    <property type="match status" value="2"/>
</dbReference>
<evidence type="ECO:0000256" key="2">
    <source>
        <dbReference type="ARBA" id="ARBA00022737"/>
    </source>
</evidence>
<evidence type="ECO:0000256" key="1">
    <source>
        <dbReference type="ARBA" id="ARBA00022441"/>
    </source>
</evidence>
<keyword evidence="1" id="KW-0880">Kelch repeat</keyword>
<evidence type="ECO:0000313" key="3">
    <source>
        <dbReference type="EMBL" id="HGE98800.1"/>
    </source>
</evidence>
<reference evidence="3" key="1">
    <citation type="journal article" date="2020" name="mSystems">
        <title>Genome- and Community-Level Interaction Insights into Carbon Utilization and Element Cycling Functions of Hydrothermarchaeota in Hydrothermal Sediment.</title>
        <authorList>
            <person name="Zhou Z."/>
            <person name="Liu Y."/>
            <person name="Xu W."/>
            <person name="Pan J."/>
            <person name="Luo Z.H."/>
            <person name="Li M."/>
        </authorList>
    </citation>
    <scope>NUCLEOTIDE SEQUENCE [LARGE SCALE GENOMIC DNA]</scope>
    <source>
        <strain evidence="3">SpSt-906</strain>
    </source>
</reference>
<dbReference type="InterPro" id="IPR006652">
    <property type="entry name" value="Kelch_1"/>
</dbReference>
<dbReference type="Pfam" id="PF24681">
    <property type="entry name" value="Kelch_KLHDC2_KLHL20_DRC7"/>
    <property type="match status" value="1"/>
</dbReference>
<gene>
    <name evidence="3" type="ORF">ENX07_01840</name>
</gene>
<dbReference type="InterPro" id="IPR015915">
    <property type="entry name" value="Kelch-typ_b-propeller"/>
</dbReference>
<accession>A0A7C3Z172</accession>
<comment type="caution">
    <text evidence="3">The sequence shown here is derived from an EMBL/GenBank/DDBJ whole genome shotgun (WGS) entry which is preliminary data.</text>
</comment>
<sequence>MYNISIIKKMEVFMKVKYLLFLFLSLSLITAQTWQYGPPTTGFRFTRFDGEYFSKTGRVYFLGGRLSDNSTSGAVWCFIPDSGVYRSMGVTMPIPVSNYNICILQDNYSDIDTYGLYIVGGRTAGGPKTAAVQVYYPMSNTVRVIDSDPLPMRIGGTRIPIPGANVVYNNKMYVFGGFNESLSPYVSNETWVYDPLAPAGSRWSRITTANLSVARTYITTAVVNNKIYAIGGDIFNGTYLYAQKIVEVFDPENPDLGWQRLADLPDSSGETRAFGFDSTSPYGFANRIIVAGNGKWPNETNQCFIYDVINNTWSTFTYLNQARRNHAGVFIPGTRNTGGIPGIWVFGGRAVTDTHVLSSVEYYQLAAVGMAERNKKKPGEEIMRITPNIFSHSATISYWVKEPEEVSIALYSVDGKLLIPLVNRYHLPGNYQIPLNGKKLTPGIYFIRRIGEKSNAVQRLTKVN</sequence>
<organism evidence="3">
    <name type="scientific">candidate division WOR-3 bacterium</name>
    <dbReference type="NCBI Taxonomy" id="2052148"/>
    <lineage>
        <taxon>Bacteria</taxon>
        <taxon>Bacteria division WOR-3</taxon>
    </lineage>
</organism>
<name>A0A7C3Z172_UNCW3</name>
<proteinExistence type="predicted"/>
<dbReference type="PANTHER" id="PTHR45632:SF3">
    <property type="entry name" value="KELCH-LIKE PROTEIN 32"/>
    <property type="match status" value="1"/>
</dbReference>